<protein>
    <submittedName>
        <fullName evidence="3">DJ-1/PfpI family protein</fullName>
    </submittedName>
</protein>
<dbReference type="Pfam" id="PF01965">
    <property type="entry name" value="DJ-1_PfpI"/>
    <property type="match status" value="1"/>
</dbReference>
<evidence type="ECO:0000313" key="3">
    <source>
        <dbReference type="EMBL" id="SIR94137.1"/>
    </source>
</evidence>
<accession>A0A1N7F1D8</accession>
<dbReference type="SUPFAM" id="SSF52317">
    <property type="entry name" value="Class I glutamine amidotransferase-like"/>
    <property type="match status" value="1"/>
</dbReference>
<dbReference type="PANTHER" id="PTHR43130:SF3">
    <property type="entry name" value="HTH-TYPE TRANSCRIPTIONAL REGULATOR RV1931C"/>
    <property type="match status" value="1"/>
</dbReference>
<keyword evidence="4" id="KW-1185">Reference proteome</keyword>
<dbReference type="InterPro" id="IPR052158">
    <property type="entry name" value="INH-QAR"/>
</dbReference>
<dbReference type="PANTHER" id="PTHR43130">
    <property type="entry name" value="ARAC-FAMILY TRANSCRIPTIONAL REGULATOR"/>
    <property type="match status" value="1"/>
</dbReference>
<dbReference type="STRING" id="588898.BB347_13115"/>
<dbReference type="InterPro" id="IPR029062">
    <property type="entry name" value="Class_I_gatase-like"/>
</dbReference>
<evidence type="ECO:0000313" key="4">
    <source>
        <dbReference type="Proteomes" id="UP000185687"/>
    </source>
</evidence>
<dbReference type="EMBL" id="FTNP01000005">
    <property type="protein sequence ID" value="SIR94137.1"/>
    <property type="molecule type" value="Genomic_DNA"/>
</dbReference>
<evidence type="ECO:0000259" key="2">
    <source>
        <dbReference type="Pfam" id="PF01965"/>
    </source>
</evidence>
<gene>
    <name evidence="3" type="ORF">SAMN05421809_2936</name>
</gene>
<sequence length="290" mass="30723">MWIVALEVGDHVEVPRDDVGLEDVVAVADGSTYRVGHFSRNVDQHECANHVLADSAAEGQITTRDPHERGPVGESGCRRAGTTRLPERVDAFDMADTTAEIVLFDGFDELDAIGPYEVFENAAQAGASLETSLVTLDNSDFVTASHDLRVETQGTLDQPDILVVPGGGWTTANEGVRAVVDDGELPDAVDERFTNGATVASVCTGAMVLAEADLLEGRPAATHPVAEDDLASHAANVVDERVVDDGDVLTAGGVTSGLDLALWLVEREFGADVSSTVSEEMAYERDEIFG</sequence>
<dbReference type="Proteomes" id="UP000185687">
    <property type="component" value="Unassembled WGS sequence"/>
</dbReference>
<feature type="domain" description="DJ-1/PfpI" evidence="2">
    <location>
        <begin position="100"/>
        <end position="266"/>
    </location>
</feature>
<reference evidence="3 4" key="1">
    <citation type="submission" date="2017-01" db="EMBL/GenBank/DDBJ databases">
        <authorList>
            <person name="Mah S.A."/>
            <person name="Swanson W.J."/>
            <person name="Moy G.W."/>
            <person name="Vacquier V.D."/>
        </authorList>
    </citation>
    <scope>NUCLEOTIDE SEQUENCE [LARGE SCALE GENOMIC DNA]</scope>
    <source>
        <strain evidence="3 4">CGMCC 1.8909</strain>
    </source>
</reference>
<dbReference type="Gene3D" id="3.40.50.880">
    <property type="match status" value="1"/>
</dbReference>
<feature type="region of interest" description="Disordered" evidence="1">
    <location>
        <begin position="57"/>
        <end position="81"/>
    </location>
</feature>
<dbReference type="AlphaFoldDB" id="A0A1N7F1D8"/>
<evidence type="ECO:0000256" key="1">
    <source>
        <dbReference type="SAM" id="MobiDB-lite"/>
    </source>
</evidence>
<proteinExistence type="predicted"/>
<dbReference type="CDD" id="cd03139">
    <property type="entry name" value="GATase1_PfpI_2"/>
    <property type="match status" value="1"/>
</dbReference>
<organism evidence="3 4">
    <name type="scientific">Natronorubrum daqingense</name>
    <dbReference type="NCBI Taxonomy" id="588898"/>
    <lineage>
        <taxon>Archaea</taxon>
        <taxon>Methanobacteriati</taxon>
        <taxon>Methanobacteriota</taxon>
        <taxon>Stenosarchaea group</taxon>
        <taxon>Halobacteria</taxon>
        <taxon>Halobacteriales</taxon>
        <taxon>Natrialbaceae</taxon>
        <taxon>Natronorubrum</taxon>
    </lineage>
</organism>
<name>A0A1N7F1D8_9EURY</name>
<dbReference type="InterPro" id="IPR002818">
    <property type="entry name" value="DJ-1/PfpI"/>
</dbReference>